<feature type="domain" description="Gamma-glutamylcyclotransferase AIG2-like" evidence="4">
    <location>
        <begin position="9"/>
        <end position="114"/>
    </location>
</feature>
<feature type="active site" description="Proton acceptor" evidence="2">
    <location>
        <position position="81"/>
    </location>
</feature>
<evidence type="ECO:0000256" key="3">
    <source>
        <dbReference type="PIRSR" id="PIRSR617939-2"/>
    </source>
</evidence>
<dbReference type="CDD" id="cd06661">
    <property type="entry name" value="GGCT_like"/>
    <property type="match status" value="1"/>
</dbReference>
<keyword evidence="1" id="KW-0456">Lyase</keyword>
<feature type="binding site" evidence="3">
    <location>
        <position position="121"/>
    </location>
    <ligand>
        <name>substrate</name>
    </ligand>
</feature>
<protein>
    <submittedName>
        <fullName evidence="5">Gamma-glutamylcyclotransferase</fullName>
    </submittedName>
</protein>
<dbReference type="InterPro" id="IPR017939">
    <property type="entry name" value="G-Glutamylcylcotransferase"/>
</dbReference>
<dbReference type="EMBL" id="JAJEPS010000001">
    <property type="protein sequence ID" value="MCC2124817.1"/>
    <property type="molecule type" value="Genomic_DNA"/>
</dbReference>
<gene>
    <name evidence="5" type="ORF">LKD36_01335</name>
</gene>
<dbReference type="Gene3D" id="3.10.490.10">
    <property type="entry name" value="Gamma-glutamyl cyclotransferase-like"/>
    <property type="match status" value="1"/>
</dbReference>
<evidence type="ECO:0000259" key="4">
    <source>
        <dbReference type="Pfam" id="PF06094"/>
    </source>
</evidence>
<comment type="caution">
    <text evidence="5">The sequence shown here is derived from an EMBL/GenBank/DDBJ whole genome shotgun (WGS) entry which is preliminary data.</text>
</comment>
<proteinExistence type="predicted"/>
<keyword evidence="6" id="KW-1185">Reference proteome</keyword>
<dbReference type="Proteomes" id="UP001198220">
    <property type="component" value="Unassembled WGS sequence"/>
</dbReference>
<evidence type="ECO:0000256" key="1">
    <source>
        <dbReference type="ARBA" id="ARBA00023239"/>
    </source>
</evidence>
<dbReference type="GO" id="GO:0003839">
    <property type="term" value="F:gamma-glutamylcyclotransferase activity"/>
    <property type="evidence" value="ECO:0007669"/>
    <property type="project" value="InterPro"/>
</dbReference>
<dbReference type="AlphaFoldDB" id="A0AAE3A2E7"/>
<dbReference type="InterPro" id="IPR013024">
    <property type="entry name" value="GGCT-like"/>
</dbReference>
<reference evidence="5 6" key="1">
    <citation type="submission" date="2021-10" db="EMBL/GenBank/DDBJ databases">
        <title>Anaerobic single-cell dispensing facilitates the cultivation of human gut bacteria.</title>
        <authorList>
            <person name="Afrizal A."/>
        </authorList>
    </citation>
    <scope>NUCLEOTIDE SEQUENCE [LARGE SCALE GENOMIC DNA]</scope>
    <source>
        <strain evidence="5 6">CLA-AA-H276</strain>
    </source>
</reference>
<evidence type="ECO:0000256" key="2">
    <source>
        <dbReference type="PIRSR" id="PIRSR617939-1"/>
    </source>
</evidence>
<dbReference type="InterPro" id="IPR009288">
    <property type="entry name" value="AIG2-like_dom"/>
</dbReference>
<dbReference type="PANTHER" id="PTHR12935">
    <property type="entry name" value="GAMMA-GLUTAMYLCYCLOTRANSFERASE"/>
    <property type="match status" value="1"/>
</dbReference>
<organism evidence="5 6">
    <name type="scientific">Hominiventricola filiformis</name>
    <dbReference type="NCBI Taxonomy" id="2885352"/>
    <lineage>
        <taxon>Bacteria</taxon>
        <taxon>Bacillati</taxon>
        <taxon>Bacillota</taxon>
        <taxon>Clostridia</taxon>
        <taxon>Lachnospirales</taxon>
        <taxon>Lachnospiraceae</taxon>
        <taxon>Hominiventricola</taxon>
    </lineage>
</organism>
<accession>A0AAE3A2E7</accession>
<dbReference type="RefSeq" id="WP_308458371.1">
    <property type="nucleotide sequence ID" value="NZ_JAJEPS010000001.1"/>
</dbReference>
<sequence>MKKSKKFYVAYGSNLHQGQMQYRCPDATVYGTGVVKNYSLTFWGNARGCGVATILPGAQTDVPVAVWKISASDERNLDHYEGYPHLYRKENIEVAMDDGTTLTGIIYLMNQGIATEPNSYYYSTIVHGYQDFGFDLAFLEDARQKIYLEASAFREHRFKKFV</sequence>
<feature type="binding site" evidence="3">
    <location>
        <begin position="8"/>
        <end position="13"/>
    </location>
    <ligand>
        <name>substrate</name>
    </ligand>
</feature>
<evidence type="ECO:0000313" key="6">
    <source>
        <dbReference type="Proteomes" id="UP001198220"/>
    </source>
</evidence>
<dbReference type="Pfam" id="PF06094">
    <property type="entry name" value="GGACT"/>
    <property type="match status" value="1"/>
</dbReference>
<dbReference type="InterPro" id="IPR036568">
    <property type="entry name" value="GGCT-like_sf"/>
</dbReference>
<name>A0AAE3A2E7_9FIRM</name>
<dbReference type="PANTHER" id="PTHR12935:SF0">
    <property type="entry name" value="GAMMA-GLUTAMYLCYCLOTRANSFERASE"/>
    <property type="match status" value="1"/>
</dbReference>
<dbReference type="SUPFAM" id="SSF110857">
    <property type="entry name" value="Gamma-glutamyl cyclotransferase-like"/>
    <property type="match status" value="1"/>
</dbReference>
<evidence type="ECO:0000313" key="5">
    <source>
        <dbReference type="EMBL" id="MCC2124817.1"/>
    </source>
</evidence>